<keyword evidence="2" id="KW-0677">Repeat</keyword>
<dbReference type="InterPro" id="IPR017956">
    <property type="entry name" value="AT_hook_DNA-bd_motif"/>
</dbReference>
<keyword evidence="5" id="KW-0539">Nucleus</keyword>
<feature type="compositionally biased region" description="Basic residues" evidence="7">
    <location>
        <begin position="197"/>
        <end position="210"/>
    </location>
</feature>
<dbReference type="PROSITE" id="PS50157">
    <property type="entry name" value="ZINC_FINGER_C2H2_2"/>
    <property type="match status" value="4"/>
</dbReference>
<feature type="compositionally biased region" description="Basic residues" evidence="7">
    <location>
        <begin position="1191"/>
        <end position="1213"/>
    </location>
</feature>
<proteinExistence type="predicted"/>
<feature type="compositionally biased region" description="Basic and acidic residues" evidence="7">
    <location>
        <begin position="385"/>
        <end position="396"/>
    </location>
</feature>
<feature type="domain" description="C2H2-type" evidence="8">
    <location>
        <begin position="1027"/>
        <end position="1055"/>
    </location>
</feature>
<feature type="compositionally biased region" description="Basic and acidic residues" evidence="7">
    <location>
        <begin position="179"/>
        <end position="196"/>
    </location>
</feature>
<feature type="compositionally biased region" description="Basic residues" evidence="7">
    <location>
        <begin position="313"/>
        <end position="325"/>
    </location>
</feature>
<comment type="caution">
    <text evidence="9">The sequence shown here is derived from an EMBL/GenBank/DDBJ whole genome shotgun (WGS) entry which is preliminary data.</text>
</comment>
<keyword evidence="1" id="KW-0479">Metal-binding</keyword>
<dbReference type="SMART" id="SM00384">
    <property type="entry name" value="AT_hook"/>
    <property type="match status" value="3"/>
</dbReference>
<dbReference type="Gene3D" id="3.30.160.60">
    <property type="entry name" value="Classic Zinc Finger"/>
    <property type="match status" value="3"/>
</dbReference>
<dbReference type="EMBL" id="CAXLJM020000046">
    <property type="protein sequence ID" value="CAL8110770.1"/>
    <property type="molecule type" value="Genomic_DNA"/>
</dbReference>
<feature type="region of interest" description="Disordered" evidence="7">
    <location>
        <begin position="1176"/>
        <end position="1308"/>
    </location>
</feature>
<feature type="compositionally biased region" description="Basic and acidic residues" evidence="7">
    <location>
        <begin position="532"/>
        <end position="575"/>
    </location>
</feature>
<evidence type="ECO:0000256" key="7">
    <source>
        <dbReference type="SAM" id="MobiDB-lite"/>
    </source>
</evidence>
<feature type="compositionally biased region" description="Polar residues" evidence="7">
    <location>
        <begin position="148"/>
        <end position="159"/>
    </location>
</feature>
<keyword evidence="10" id="KW-1185">Reference proteome</keyword>
<feature type="compositionally biased region" description="Basic and acidic residues" evidence="7">
    <location>
        <begin position="481"/>
        <end position="495"/>
    </location>
</feature>
<dbReference type="Pfam" id="PF00096">
    <property type="entry name" value="zf-C2H2"/>
    <property type="match status" value="1"/>
</dbReference>
<name>A0ABP1QRF2_9HEXA</name>
<evidence type="ECO:0000256" key="2">
    <source>
        <dbReference type="ARBA" id="ARBA00022737"/>
    </source>
</evidence>
<feature type="compositionally biased region" description="Basic and acidic residues" evidence="7">
    <location>
        <begin position="1276"/>
        <end position="1290"/>
    </location>
</feature>
<gene>
    <name evidence="9" type="ORF">ODALV1_LOCUS14436</name>
</gene>
<feature type="compositionally biased region" description="Basic residues" evidence="7">
    <location>
        <begin position="1230"/>
        <end position="1252"/>
    </location>
</feature>
<feature type="compositionally biased region" description="Basic residues" evidence="7">
    <location>
        <begin position="397"/>
        <end position="406"/>
    </location>
</feature>
<feature type="compositionally biased region" description="Basic residues" evidence="7">
    <location>
        <begin position="169"/>
        <end position="178"/>
    </location>
</feature>
<feature type="domain" description="C2H2-type" evidence="8">
    <location>
        <begin position="963"/>
        <end position="986"/>
    </location>
</feature>
<dbReference type="InterPro" id="IPR013087">
    <property type="entry name" value="Znf_C2H2_type"/>
</dbReference>
<feature type="domain" description="C2H2-type" evidence="8">
    <location>
        <begin position="1131"/>
        <end position="1159"/>
    </location>
</feature>
<dbReference type="InterPro" id="IPR036236">
    <property type="entry name" value="Znf_C2H2_sf"/>
</dbReference>
<dbReference type="InterPro" id="IPR050826">
    <property type="entry name" value="Krueppel_C2H2_ZnFinger"/>
</dbReference>
<evidence type="ECO:0000256" key="5">
    <source>
        <dbReference type="ARBA" id="ARBA00023242"/>
    </source>
</evidence>
<evidence type="ECO:0000256" key="4">
    <source>
        <dbReference type="ARBA" id="ARBA00022833"/>
    </source>
</evidence>
<feature type="compositionally biased region" description="Basic residues" evidence="7">
    <location>
        <begin position="865"/>
        <end position="893"/>
    </location>
</feature>
<feature type="compositionally biased region" description="Basic residues" evidence="7">
    <location>
        <begin position="576"/>
        <end position="589"/>
    </location>
</feature>
<feature type="compositionally biased region" description="Basic and acidic residues" evidence="7">
    <location>
        <begin position="245"/>
        <end position="263"/>
    </location>
</feature>
<feature type="region of interest" description="Disordered" evidence="7">
    <location>
        <begin position="148"/>
        <end position="421"/>
    </location>
</feature>
<dbReference type="PROSITE" id="PS00028">
    <property type="entry name" value="ZINC_FINGER_C2H2_1"/>
    <property type="match status" value="4"/>
</dbReference>
<dbReference type="SUPFAM" id="SSF57667">
    <property type="entry name" value="beta-beta-alpha zinc fingers"/>
    <property type="match status" value="1"/>
</dbReference>
<organism evidence="9 10">
    <name type="scientific">Orchesella dallaii</name>
    <dbReference type="NCBI Taxonomy" id="48710"/>
    <lineage>
        <taxon>Eukaryota</taxon>
        <taxon>Metazoa</taxon>
        <taxon>Ecdysozoa</taxon>
        <taxon>Arthropoda</taxon>
        <taxon>Hexapoda</taxon>
        <taxon>Collembola</taxon>
        <taxon>Entomobryomorpha</taxon>
        <taxon>Entomobryoidea</taxon>
        <taxon>Orchesellidae</taxon>
        <taxon>Orchesellinae</taxon>
        <taxon>Orchesella</taxon>
    </lineage>
</organism>
<feature type="region of interest" description="Disordered" evidence="7">
    <location>
        <begin position="532"/>
        <end position="589"/>
    </location>
</feature>
<feature type="region of interest" description="Disordered" evidence="7">
    <location>
        <begin position="831"/>
        <end position="896"/>
    </location>
</feature>
<feature type="region of interest" description="Disordered" evidence="7">
    <location>
        <begin position="471"/>
        <end position="495"/>
    </location>
</feature>
<evidence type="ECO:0000313" key="9">
    <source>
        <dbReference type="EMBL" id="CAL8110770.1"/>
    </source>
</evidence>
<feature type="compositionally biased region" description="Basic and acidic residues" evidence="7">
    <location>
        <begin position="339"/>
        <end position="376"/>
    </location>
</feature>
<protein>
    <recommendedName>
        <fullName evidence="8">C2H2-type domain-containing protein</fullName>
    </recommendedName>
</protein>
<feature type="compositionally biased region" description="Low complexity" evidence="7">
    <location>
        <begin position="735"/>
        <end position="762"/>
    </location>
</feature>
<sequence>MFENNSVSTPPPPVVEELPPLPPLPAVEELPSLPPLPAMEDLPSLPPLPAVEGVELVLPPPVVVAKEQPLLSLLSNTLIPMDLLVPHEEDLIDFDGDEEDEEFPEEPEMKYLPVPVKTELQEVESGESNDDDFLRCINNTSNSFIQEFGSINNGQEGTESSVSSVVTVPKRKRGRPPRRRADDEDDHKDKEWETYSKKTKRKRQSRKRTRANSSDTNEMGRKKAQLTPEEIEAKQVKRKERARLKKEEERLRLLLDVEIKDEPTSGNEDSCEMPKRRRVRKREMSYIEPDSGDDDILDDDGGKIPEKKEYKPQRRKKREPQRSRSRSSSQKSSLADMTPEEREAQKAKWREEARLKRQRKREQMTEVEREEYLKKQREQKRKRRQEQSEAEKEERRRREREHKKLMRAQMTPEQKRERTQKTIMRRLERLAQMSEEEKQIYKVNNYLSYLAHKANLSDEEIERRRRLRAEKTKQRYASLTEEEKAAKRERAKQWRRSLTGEKRERFLDGLKRCYRNRIEKLKQDPERWEEVRQKWKESNVKRKSEGKIYRRKPRDPSKPGRKIKNPDETEEERRERIRHAKRTSQRRAKLRRKLTIQKLVDSGMTMDEIHRQIETPGQREKRLIRMRVNKAKNDLRKRLSEHGAPPEEIQNKIEEFVATYQPTTNFRPYKPRPESWKPIDPDELALLETEKKPKKIEPEVSNTVAPVIWKPTPPVFTKLSSSAPQAVQPTYTELSNYSTPATTPTPSTVPSASSSPYPSTSQHQHHQQQQHNYVQNIQDIQYNHYQATIPHYQQVVQPVPVSQQNSIYQTTYQINLFDTINSFQDTSTFHQDEYSSSTFEPAPASPPSSIQEASSEFGGSDSTPKKGRGRPRIHPKKPKGTGRHQPRQRKSGSLKRDHVCDVCGNAYSSRYVMEHKLLHHNPHYIDGKCTLCDIPFPTGRDFYYKHWTQVHKEKKDDNLERNYICDLCGTAFRQKNGYDKHKYYVHGDGNLKENYKKCPHCDKEFKQNITLNSHIRRYHEGALIIKYDCYRCEEKFTASESLMEHVKANHSESYFPCEGCGVLKYTEASLRFHYSKCKKRPTETVREERKKWDKASIERTPLPCEICNKSILLFSLTRHYHDIHGITDERFTCFKCPKLFKRRDFWVVHMEMVHSVNVEEIKEEIRKYNVSDRSTVQIRNPEGGHRGVPEHKRHLLKKTTKQRRKGATRRRSKKERDNESEEDDEEYKAPKKSTTKGGRGRGRPRGRPRKVKVSSEEEVEEEEEEEDDESEEDDEIRGSEPEEVDVEQRPDSFLTGRSSRGRLPSNRSIEELRLVAGPIPPLTTEEIYVKKEIPSDCEDVEDGVEIEEFVAAE</sequence>
<feature type="compositionally biased region" description="Pro residues" evidence="7">
    <location>
        <begin position="9"/>
        <end position="25"/>
    </location>
</feature>
<evidence type="ECO:0000259" key="8">
    <source>
        <dbReference type="PROSITE" id="PS50157"/>
    </source>
</evidence>
<feature type="compositionally biased region" description="Basic and acidic residues" evidence="7">
    <location>
        <begin position="300"/>
        <end position="312"/>
    </location>
</feature>
<keyword evidence="4" id="KW-0862">Zinc</keyword>
<dbReference type="PANTHER" id="PTHR24377">
    <property type="entry name" value="IP01015P-RELATED"/>
    <property type="match status" value="1"/>
</dbReference>
<feature type="domain" description="C2H2-type" evidence="8">
    <location>
        <begin position="996"/>
        <end position="1021"/>
    </location>
</feature>
<reference evidence="9 10" key="1">
    <citation type="submission" date="2024-08" db="EMBL/GenBank/DDBJ databases">
        <authorList>
            <person name="Cucini C."/>
            <person name="Frati F."/>
        </authorList>
    </citation>
    <scope>NUCLEOTIDE SEQUENCE [LARGE SCALE GENOMIC DNA]</scope>
</reference>
<dbReference type="Proteomes" id="UP001642540">
    <property type="component" value="Unassembled WGS sequence"/>
</dbReference>
<feature type="compositionally biased region" description="Acidic residues" evidence="7">
    <location>
        <begin position="290"/>
        <end position="299"/>
    </location>
</feature>
<keyword evidence="3 6" id="KW-0863">Zinc-finger</keyword>
<evidence type="ECO:0000256" key="3">
    <source>
        <dbReference type="ARBA" id="ARBA00022771"/>
    </source>
</evidence>
<feature type="compositionally biased region" description="Acidic residues" evidence="7">
    <location>
        <begin position="1256"/>
        <end position="1275"/>
    </location>
</feature>
<evidence type="ECO:0000256" key="6">
    <source>
        <dbReference type="PROSITE-ProRule" id="PRU00042"/>
    </source>
</evidence>
<dbReference type="SMART" id="SM00355">
    <property type="entry name" value="ZnF_C2H2"/>
    <property type="match status" value="7"/>
</dbReference>
<feature type="region of interest" description="Disordered" evidence="7">
    <location>
        <begin position="1"/>
        <end position="26"/>
    </location>
</feature>
<evidence type="ECO:0000313" key="10">
    <source>
        <dbReference type="Proteomes" id="UP001642540"/>
    </source>
</evidence>
<evidence type="ECO:0000256" key="1">
    <source>
        <dbReference type="ARBA" id="ARBA00022723"/>
    </source>
</evidence>
<feature type="region of interest" description="Disordered" evidence="7">
    <location>
        <begin position="734"/>
        <end position="771"/>
    </location>
</feature>
<accession>A0ABP1QRF2</accession>